<proteinExistence type="predicted"/>
<evidence type="ECO:0000313" key="2">
    <source>
        <dbReference type="Proteomes" id="UP000814140"/>
    </source>
</evidence>
<protein>
    <submittedName>
        <fullName evidence="1">Uncharacterized protein</fullName>
    </submittedName>
</protein>
<evidence type="ECO:0000313" key="1">
    <source>
        <dbReference type="EMBL" id="KAI0067840.1"/>
    </source>
</evidence>
<gene>
    <name evidence="1" type="ORF">BV25DRAFT_874830</name>
</gene>
<accession>A0ACB8THJ1</accession>
<reference evidence="1" key="2">
    <citation type="journal article" date="2022" name="New Phytol.">
        <title>Evolutionary transition to the ectomycorrhizal habit in the genomes of a hyperdiverse lineage of mushroom-forming fungi.</title>
        <authorList>
            <person name="Looney B."/>
            <person name="Miyauchi S."/>
            <person name="Morin E."/>
            <person name="Drula E."/>
            <person name="Courty P.E."/>
            <person name="Kohler A."/>
            <person name="Kuo A."/>
            <person name="LaButti K."/>
            <person name="Pangilinan J."/>
            <person name="Lipzen A."/>
            <person name="Riley R."/>
            <person name="Andreopoulos W."/>
            <person name="He G."/>
            <person name="Johnson J."/>
            <person name="Nolan M."/>
            <person name="Tritt A."/>
            <person name="Barry K.W."/>
            <person name="Grigoriev I.V."/>
            <person name="Nagy L.G."/>
            <person name="Hibbett D."/>
            <person name="Henrissat B."/>
            <person name="Matheny P.B."/>
            <person name="Labbe J."/>
            <person name="Martin F.M."/>
        </authorList>
    </citation>
    <scope>NUCLEOTIDE SEQUENCE</scope>
    <source>
        <strain evidence="1">HHB10654</strain>
    </source>
</reference>
<dbReference type="Proteomes" id="UP000814140">
    <property type="component" value="Unassembled WGS sequence"/>
</dbReference>
<name>A0ACB8THJ1_9AGAM</name>
<organism evidence="1 2">
    <name type="scientific">Artomyces pyxidatus</name>
    <dbReference type="NCBI Taxonomy" id="48021"/>
    <lineage>
        <taxon>Eukaryota</taxon>
        <taxon>Fungi</taxon>
        <taxon>Dikarya</taxon>
        <taxon>Basidiomycota</taxon>
        <taxon>Agaricomycotina</taxon>
        <taxon>Agaricomycetes</taxon>
        <taxon>Russulales</taxon>
        <taxon>Auriscalpiaceae</taxon>
        <taxon>Artomyces</taxon>
    </lineage>
</organism>
<comment type="caution">
    <text evidence="1">The sequence shown here is derived from an EMBL/GenBank/DDBJ whole genome shotgun (WGS) entry which is preliminary data.</text>
</comment>
<dbReference type="EMBL" id="MU277189">
    <property type="protein sequence ID" value="KAI0067840.1"/>
    <property type="molecule type" value="Genomic_DNA"/>
</dbReference>
<keyword evidence="2" id="KW-1185">Reference proteome</keyword>
<sequence>MSSLRLLRRLSMDLHTQASCLVGRCRGLRTRLRTWKGAWCLGSSDQLHSHRCISLSLRRLPLRVDIVWRLLSCMATRSAGLPVVLSSVITLIAQLPDLSTPRICQLSSQDLSPLGRLIPDSDGTNNQLSEGVTAEGETRFLARSGHRGALGVVCIWVHVRVWEERRCLISLSSSRSL</sequence>
<reference evidence="1" key="1">
    <citation type="submission" date="2021-03" db="EMBL/GenBank/DDBJ databases">
        <authorList>
            <consortium name="DOE Joint Genome Institute"/>
            <person name="Ahrendt S."/>
            <person name="Looney B.P."/>
            <person name="Miyauchi S."/>
            <person name="Morin E."/>
            <person name="Drula E."/>
            <person name="Courty P.E."/>
            <person name="Chicoki N."/>
            <person name="Fauchery L."/>
            <person name="Kohler A."/>
            <person name="Kuo A."/>
            <person name="Labutti K."/>
            <person name="Pangilinan J."/>
            <person name="Lipzen A."/>
            <person name="Riley R."/>
            <person name="Andreopoulos W."/>
            <person name="He G."/>
            <person name="Johnson J."/>
            <person name="Barry K.W."/>
            <person name="Grigoriev I.V."/>
            <person name="Nagy L."/>
            <person name="Hibbett D."/>
            <person name="Henrissat B."/>
            <person name="Matheny P.B."/>
            <person name="Labbe J."/>
            <person name="Martin F."/>
        </authorList>
    </citation>
    <scope>NUCLEOTIDE SEQUENCE</scope>
    <source>
        <strain evidence="1">HHB10654</strain>
    </source>
</reference>